<gene>
    <name evidence="2" type="ORF">HD595_006791</name>
</gene>
<protein>
    <recommendedName>
        <fullName evidence="4">Recombinase RecT</fullName>
    </recommendedName>
</protein>
<dbReference type="RefSeq" id="WP_253776265.1">
    <property type="nucleotide sequence ID" value="NZ_BAAAVE010000017.1"/>
</dbReference>
<keyword evidence="3" id="KW-1185">Reference proteome</keyword>
<evidence type="ECO:0000313" key="3">
    <source>
        <dbReference type="Proteomes" id="UP001320766"/>
    </source>
</evidence>
<feature type="compositionally biased region" description="Acidic residues" evidence="1">
    <location>
        <begin position="295"/>
        <end position="310"/>
    </location>
</feature>
<evidence type="ECO:0008006" key="4">
    <source>
        <dbReference type="Google" id="ProtNLM"/>
    </source>
</evidence>
<feature type="region of interest" description="Disordered" evidence="1">
    <location>
        <begin position="196"/>
        <end position="226"/>
    </location>
</feature>
<comment type="caution">
    <text evidence="2">The sequence shown here is derived from an EMBL/GenBank/DDBJ whole genome shotgun (WGS) entry which is preliminary data.</text>
</comment>
<feature type="region of interest" description="Disordered" evidence="1">
    <location>
        <begin position="287"/>
        <end position="310"/>
    </location>
</feature>
<dbReference type="EMBL" id="JAMZEC010000001">
    <property type="protein sequence ID" value="MCP2350669.1"/>
    <property type="molecule type" value="Genomic_DNA"/>
</dbReference>
<evidence type="ECO:0000256" key="1">
    <source>
        <dbReference type="SAM" id="MobiDB-lite"/>
    </source>
</evidence>
<dbReference type="Pfam" id="PF03837">
    <property type="entry name" value="RecT"/>
    <property type="match status" value="1"/>
</dbReference>
<accession>A0ABT1K9G6</accession>
<proteinExistence type="predicted"/>
<evidence type="ECO:0000313" key="2">
    <source>
        <dbReference type="EMBL" id="MCP2350669.1"/>
    </source>
</evidence>
<name>A0ABT1K9G6_9ACTN</name>
<reference evidence="2 3" key="1">
    <citation type="submission" date="2022-06" db="EMBL/GenBank/DDBJ databases">
        <title>Sequencing the genomes of 1000 actinobacteria strains.</title>
        <authorList>
            <person name="Klenk H.-P."/>
        </authorList>
    </citation>
    <scope>NUCLEOTIDE SEQUENCE [LARGE SCALE GENOMIC DNA]</scope>
    <source>
        <strain evidence="2 3">DSM 44170</strain>
    </source>
</reference>
<dbReference type="InterPro" id="IPR018330">
    <property type="entry name" value="RecT_fam"/>
</dbReference>
<sequence length="310" mass="33469">MTLATLPVERADSLPERMEYSRALAVSNLLPKQYQGKPENVLYAIEFGRSLGIEPIAAINGVHIIEGRPSASSGLISALVRRAGHRLRVWVERDENGKLIAAVATIVRKDDPDFEFRSTWTMARAQAAGLAGKNVWQNYPEAMLKARAISEVAREACEEELSGVGYTPEELGAEVNADGSVVVTTAVARENRPGQTIRAAVAPAEQPPTDSAAPDTAESSTDTGERMVTSAQLKKMGTAMREAGLTDRDAALAFVNEVLQRPAEQQVTSRNELTLDEASRVIDALEREAARDSDDTVDAEVVDDEQAVEA</sequence>
<organism evidence="2 3">
    <name type="scientific">Nonomuraea roseoviolacea subsp. carminata</name>
    <dbReference type="NCBI Taxonomy" id="160689"/>
    <lineage>
        <taxon>Bacteria</taxon>
        <taxon>Bacillati</taxon>
        <taxon>Actinomycetota</taxon>
        <taxon>Actinomycetes</taxon>
        <taxon>Streptosporangiales</taxon>
        <taxon>Streptosporangiaceae</taxon>
        <taxon>Nonomuraea</taxon>
    </lineage>
</organism>
<dbReference type="Proteomes" id="UP001320766">
    <property type="component" value="Unassembled WGS sequence"/>
</dbReference>